<evidence type="ECO:0000256" key="2">
    <source>
        <dbReference type="SAM" id="MobiDB-lite"/>
    </source>
</evidence>
<feature type="region of interest" description="Disordered" evidence="2">
    <location>
        <begin position="348"/>
        <end position="376"/>
    </location>
</feature>
<keyword evidence="5" id="KW-1185">Reference proteome</keyword>
<sequence>MALGGCWFAYIQKRKSRSDLGRLMKDLEGLQRAEQSLLELQEKLQKAQEEQRCVQVEKVKVEEELRSEIDSAKEEAHRLRELREGAETERSQQIYEEQELEQVRMALRKAERELESRARLPPPDCLQKWLQLTHEVEVQYYNIKKQSAERQLLQAREGAEKIKKKKSSLFGTFHVAHSSSMDDVDHKILSAKQALAEVTAALREKLHRWQQIESLTGFCLVNNPGLAALAAALNLDPAFLGLRPPTPQHLILSDDLDDMDEDILSPGTLQYAAWQMDRRVSDLWPLSGMADTQSPWKDSAPSLMPRRQRMAEPVLTFSSQRDIMSRSDSDSALPLSQNEARDLYSSKPRLQSGSRLHPLQSLSSRVSGGGGLEKSSSLGELRGSAIDGLASSCSTRSLWLTSDNTDAQVAFSSSASSSSSGNGRGTVVQFPARRSPTEDNLFEDSDPSSSRRRKAFNKIFKKKQGRH</sequence>
<dbReference type="EMBL" id="SWLE01000022">
    <property type="protein sequence ID" value="TNM84744.1"/>
    <property type="molecule type" value="Genomic_DNA"/>
</dbReference>
<feature type="compositionally biased region" description="Basic residues" evidence="2">
    <location>
        <begin position="450"/>
        <end position="467"/>
    </location>
</feature>
<dbReference type="GO" id="GO:0005886">
    <property type="term" value="C:plasma membrane"/>
    <property type="evidence" value="ECO:0007669"/>
    <property type="project" value="TreeGrafter"/>
</dbReference>
<evidence type="ECO:0000256" key="1">
    <source>
        <dbReference type="SAM" id="Coils"/>
    </source>
</evidence>
<comment type="caution">
    <text evidence="4">The sequence shown here is derived from an EMBL/GenBank/DDBJ whole genome shotgun (WGS) entry which is preliminary data.</text>
</comment>
<gene>
    <name evidence="4" type="ORF">fugu_008922</name>
</gene>
<feature type="region of interest" description="Disordered" evidence="2">
    <location>
        <begin position="410"/>
        <end position="467"/>
    </location>
</feature>
<dbReference type="GO" id="GO:0002115">
    <property type="term" value="P:store-operated calcium entry"/>
    <property type="evidence" value="ECO:0007669"/>
    <property type="project" value="TreeGrafter"/>
</dbReference>
<dbReference type="InterPro" id="IPR032393">
    <property type="entry name" value="SOAR_STIM1/2"/>
</dbReference>
<feature type="domain" description="STIM1/2 Orai1-activating region" evidence="3">
    <location>
        <begin position="122"/>
        <end position="219"/>
    </location>
</feature>
<reference evidence="4 5" key="1">
    <citation type="submission" date="2019-04" db="EMBL/GenBank/DDBJ databases">
        <title>The sequence and de novo assembly of Takifugu bimaculatus genome using PacBio and Hi-C technologies.</title>
        <authorList>
            <person name="Xu P."/>
            <person name="Liu B."/>
            <person name="Zhou Z."/>
        </authorList>
    </citation>
    <scope>NUCLEOTIDE SEQUENCE [LARGE SCALE GENOMIC DNA]</scope>
    <source>
        <strain evidence="4">TB-2018</strain>
        <tissue evidence="4">Muscle</tissue>
    </source>
</reference>
<keyword evidence="1" id="KW-0175">Coiled coil</keyword>
<dbReference type="FunFam" id="1.20.5.340:FF:000011">
    <property type="entry name" value="Stromal interaction molecule 1"/>
    <property type="match status" value="1"/>
</dbReference>
<dbReference type="Gene3D" id="1.20.5.340">
    <property type="match status" value="1"/>
</dbReference>
<name>A0A4Z2AXB3_9TELE</name>
<dbReference type="Gene3D" id="1.10.287.3550">
    <property type="match status" value="1"/>
</dbReference>
<organism evidence="4 5">
    <name type="scientific">Takifugu bimaculatus</name>
    <dbReference type="NCBI Taxonomy" id="433685"/>
    <lineage>
        <taxon>Eukaryota</taxon>
        <taxon>Metazoa</taxon>
        <taxon>Chordata</taxon>
        <taxon>Craniata</taxon>
        <taxon>Vertebrata</taxon>
        <taxon>Euteleostomi</taxon>
        <taxon>Actinopterygii</taxon>
        <taxon>Neopterygii</taxon>
        <taxon>Teleostei</taxon>
        <taxon>Neoteleostei</taxon>
        <taxon>Acanthomorphata</taxon>
        <taxon>Eupercaria</taxon>
        <taxon>Tetraodontiformes</taxon>
        <taxon>Tetradontoidea</taxon>
        <taxon>Tetraodontidae</taxon>
        <taxon>Takifugu</taxon>
    </lineage>
</organism>
<dbReference type="PANTHER" id="PTHR15136">
    <property type="entry name" value="STROMAL INTERACTION MOLECULE HOMOLOG"/>
    <property type="match status" value="1"/>
</dbReference>
<dbReference type="PANTHER" id="PTHR15136:SF14">
    <property type="entry name" value="STROMAL INTERACTION MOLECULE 1 ISOFORM X1"/>
    <property type="match status" value="1"/>
</dbReference>
<protein>
    <recommendedName>
        <fullName evidence="3">STIM1/2 Orai1-activating region domain-containing protein</fullName>
    </recommendedName>
</protein>
<dbReference type="GO" id="GO:0005783">
    <property type="term" value="C:endoplasmic reticulum"/>
    <property type="evidence" value="ECO:0007669"/>
    <property type="project" value="TreeGrafter"/>
</dbReference>
<feature type="coiled-coil region" evidence="1">
    <location>
        <begin position="27"/>
        <end position="120"/>
    </location>
</feature>
<dbReference type="AlphaFoldDB" id="A0A4Z2AXB3"/>
<dbReference type="CDD" id="cd11722">
    <property type="entry name" value="SOAR"/>
    <property type="match status" value="1"/>
</dbReference>
<dbReference type="InterPro" id="IPR037608">
    <property type="entry name" value="STIM1/2"/>
</dbReference>
<evidence type="ECO:0000259" key="3">
    <source>
        <dbReference type="Pfam" id="PF16533"/>
    </source>
</evidence>
<dbReference type="GO" id="GO:0005246">
    <property type="term" value="F:calcium channel regulator activity"/>
    <property type="evidence" value="ECO:0007669"/>
    <property type="project" value="InterPro"/>
</dbReference>
<dbReference type="Proteomes" id="UP000516260">
    <property type="component" value="Chromosome 9"/>
</dbReference>
<dbReference type="GO" id="GO:0005509">
    <property type="term" value="F:calcium ion binding"/>
    <property type="evidence" value="ECO:0007669"/>
    <property type="project" value="TreeGrafter"/>
</dbReference>
<accession>A0A4Z2AXB3</accession>
<dbReference type="Pfam" id="PF16533">
    <property type="entry name" value="SOAR"/>
    <property type="match status" value="1"/>
</dbReference>
<proteinExistence type="predicted"/>
<dbReference type="GO" id="GO:0006874">
    <property type="term" value="P:intracellular calcium ion homeostasis"/>
    <property type="evidence" value="ECO:0007669"/>
    <property type="project" value="TreeGrafter"/>
</dbReference>
<evidence type="ECO:0000313" key="5">
    <source>
        <dbReference type="Proteomes" id="UP000516260"/>
    </source>
</evidence>
<evidence type="ECO:0000313" key="4">
    <source>
        <dbReference type="EMBL" id="TNM84744.1"/>
    </source>
</evidence>